<gene>
    <name evidence="1" type="ORF">B1R32_102164</name>
</gene>
<dbReference type="RefSeq" id="WP_105482477.1">
    <property type="nucleotide sequence ID" value="NZ_NIGF01000002.1"/>
</dbReference>
<name>A0A2S8SWH3_9BACT</name>
<evidence type="ECO:0008006" key="3">
    <source>
        <dbReference type="Google" id="ProtNLM"/>
    </source>
</evidence>
<dbReference type="InterPro" id="IPR025455">
    <property type="entry name" value="DUF4276"/>
</dbReference>
<evidence type="ECO:0000313" key="2">
    <source>
        <dbReference type="Proteomes" id="UP000237684"/>
    </source>
</evidence>
<reference evidence="1 2" key="1">
    <citation type="journal article" date="2018" name="Syst. Appl. Microbiol.">
        <title>Abditibacterium utsteinense sp. nov., the first cultivated member of candidate phylum FBP, isolated from ice-free Antarctic soil samples.</title>
        <authorList>
            <person name="Tahon G."/>
            <person name="Tytgat B."/>
            <person name="Lebbe L."/>
            <person name="Carlier A."/>
            <person name="Willems A."/>
        </authorList>
    </citation>
    <scope>NUCLEOTIDE SEQUENCE [LARGE SCALE GENOMIC DNA]</scope>
    <source>
        <strain evidence="1 2">LMG 29911</strain>
    </source>
</reference>
<dbReference type="AlphaFoldDB" id="A0A2S8SWH3"/>
<dbReference type="OrthoDB" id="283783at2"/>
<protein>
    <recommendedName>
        <fullName evidence="3">DUF4276 family protein</fullName>
    </recommendedName>
</protein>
<evidence type="ECO:0000313" key="1">
    <source>
        <dbReference type="EMBL" id="PQV65156.1"/>
    </source>
</evidence>
<dbReference type="Proteomes" id="UP000237684">
    <property type="component" value="Unassembled WGS sequence"/>
</dbReference>
<dbReference type="EMBL" id="NIGF01000002">
    <property type="protein sequence ID" value="PQV65156.1"/>
    <property type="molecule type" value="Genomic_DNA"/>
</dbReference>
<sequence length="206" mass="23141">MRFQHLEFLLEEPSIEVALQILLPRLLAEGATFRLHPFQGKSDLLAKLPARLRAYRSYLTPETGIVVMHDEDRAPNCRKLKAELEKIALGVGFCTKSSPSSDGQFQVINRLCIEELEAWFFGDIAALCAAYPGVPPNLDQKRGFRDSDAIKGGTWEVLERVLQKAGHHRGGLAKMQAARDIAPHMNIETNNSRSFQLFRDTLRAIT</sequence>
<dbReference type="Pfam" id="PF14103">
    <property type="entry name" value="DUF4276"/>
    <property type="match status" value="1"/>
</dbReference>
<comment type="caution">
    <text evidence="1">The sequence shown here is derived from an EMBL/GenBank/DDBJ whole genome shotgun (WGS) entry which is preliminary data.</text>
</comment>
<keyword evidence="2" id="KW-1185">Reference proteome</keyword>
<accession>A0A2S8SWH3</accession>
<organism evidence="1 2">
    <name type="scientific">Abditibacterium utsteinense</name>
    <dbReference type="NCBI Taxonomy" id="1960156"/>
    <lineage>
        <taxon>Bacteria</taxon>
        <taxon>Pseudomonadati</taxon>
        <taxon>Abditibacteriota</taxon>
        <taxon>Abditibacteriia</taxon>
        <taxon>Abditibacteriales</taxon>
        <taxon>Abditibacteriaceae</taxon>
        <taxon>Abditibacterium</taxon>
    </lineage>
</organism>
<dbReference type="InParanoid" id="A0A2S8SWH3"/>
<proteinExistence type="predicted"/>